<dbReference type="PANTHER" id="PTHR43685">
    <property type="entry name" value="GLYCOSYLTRANSFERASE"/>
    <property type="match status" value="1"/>
</dbReference>
<evidence type="ECO:0000259" key="1">
    <source>
        <dbReference type="Pfam" id="PF00535"/>
    </source>
</evidence>
<proteinExistence type="predicted"/>
<dbReference type="GO" id="GO:0016740">
    <property type="term" value="F:transferase activity"/>
    <property type="evidence" value="ECO:0007669"/>
    <property type="project" value="UniProtKB-KW"/>
</dbReference>
<comment type="caution">
    <text evidence="2">The sequence shown here is derived from an EMBL/GenBank/DDBJ whole genome shotgun (WGS) entry which is preliminary data.</text>
</comment>
<sequence>MLSILIPVYNINCVSLVKKLHEMALLTKIPFEILLADDASCEEVREENRVLNVLKGCHVLELEENHGPAFVRNYLGEQACYPYLLFLDTDTRPVEAEFLSTYLNHVGEHVVCGGFSYKKVEGAVLRYKYGMQVEAQPATERNKQPYQRFISMNFLIPREIFLSVRFDETFHLGYEDTAFGRRLEAAGVPVLHIENPVWHLVEEDTSAFLAKTRRSVKNLLGYEQELLPYVRLLRWYNGVKRFHAVALTAFIFRMSESLLEKNLTGKHPSLRLFAFYKLGYFCRLSIS</sequence>
<dbReference type="Gene3D" id="3.90.550.10">
    <property type="entry name" value="Spore Coat Polysaccharide Biosynthesis Protein SpsA, Chain A"/>
    <property type="match status" value="1"/>
</dbReference>
<dbReference type="InterPro" id="IPR050834">
    <property type="entry name" value="Glycosyltransf_2"/>
</dbReference>
<reference evidence="2 3" key="1">
    <citation type="submission" date="2018-08" db="EMBL/GenBank/DDBJ databases">
        <title>A genome reference for cultivated species of the human gut microbiota.</title>
        <authorList>
            <person name="Zou Y."/>
            <person name="Xue W."/>
            <person name="Luo G."/>
        </authorList>
    </citation>
    <scope>NUCLEOTIDE SEQUENCE [LARGE SCALE GENOMIC DNA]</scope>
    <source>
        <strain evidence="2 3">OM05-15BH</strain>
    </source>
</reference>
<organism evidence="2 3">
    <name type="scientific">Bacteroides oleiciplenus</name>
    <dbReference type="NCBI Taxonomy" id="626931"/>
    <lineage>
        <taxon>Bacteria</taxon>
        <taxon>Pseudomonadati</taxon>
        <taxon>Bacteroidota</taxon>
        <taxon>Bacteroidia</taxon>
        <taxon>Bacteroidales</taxon>
        <taxon>Bacteroidaceae</taxon>
        <taxon>Bacteroides</taxon>
    </lineage>
</organism>
<evidence type="ECO:0000313" key="3">
    <source>
        <dbReference type="Proteomes" id="UP000260983"/>
    </source>
</evidence>
<dbReference type="RefSeq" id="WP_117724739.1">
    <property type="nucleotide sequence ID" value="NZ_QSUL01000010.1"/>
</dbReference>
<feature type="domain" description="Glycosyltransferase 2-like" evidence="1">
    <location>
        <begin position="3"/>
        <end position="140"/>
    </location>
</feature>
<dbReference type="EMBL" id="QSUL01000010">
    <property type="protein sequence ID" value="RGN33822.1"/>
    <property type="molecule type" value="Genomic_DNA"/>
</dbReference>
<dbReference type="PANTHER" id="PTHR43685:SF2">
    <property type="entry name" value="GLYCOSYLTRANSFERASE 2-LIKE DOMAIN-CONTAINING PROTEIN"/>
    <property type="match status" value="1"/>
</dbReference>
<gene>
    <name evidence="2" type="ORF">DXB65_15175</name>
</gene>
<dbReference type="InterPro" id="IPR029044">
    <property type="entry name" value="Nucleotide-diphossugar_trans"/>
</dbReference>
<dbReference type="Pfam" id="PF00535">
    <property type="entry name" value="Glycos_transf_2"/>
    <property type="match status" value="1"/>
</dbReference>
<name>A0A3E5B890_9BACE</name>
<evidence type="ECO:0000313" key="2">
    <source>
        <dbReference type="EMBL" id="RGN33822.1"/>
    </source>
</evidence>
<accession>A0A3E5B890</accession>
<protein>
    <submittedName>
        <fullName evidence="2">Glycosyltransferase</fullName>
    </submittedName>
</protein>
<dbReference type="SUPFAM" id="SSF53448">
    <property type="entry name" value="Nucleotide-diphospho-sugar transferases"/>
    <property type="match status" value="1"/>
</dbReference>
<dbReference type="InterPro" id="IPR001173">
    <property type="entry name" value="Glyco_trans_2-like"/>
</dbReference>
<dbReference type="AlphaFoldDB" id="A0A3E5B890"/>
<keyword evidence="2" id="KW-0808">Transferase</keyword>
<dbReference type="Proteomes" id="UP000260983">
    <property type="component" value="Unassembled WGS sequence"/>
</dbReference>